<dbReference type="EMBL" id="PIQC01000004">
    <property type="protein sequence ID" value="RUO69696.1"/>
    <property type="molecule type" value="Genomic_DNA"/>
</dbReference>
<keyword evidence="2" id="KW-0812">Transmembrane</keyword>
<feature type="coiled-coil region" evidence="1">
    <location>
        <begin position="58"/>
        <end position="105"/>
    </location>
</feature>
<feature type="signal peptide" evidence="3">
    <location>
        <begin position="1"/>
        <end position="21"/>
    </location>
</feature>
<dbReference type="RefSeq" id="WP_126781641.1">
    <property type="nucleotide sequence ID" value="NZ_PIQC01000004.1"/>
</dbReference>
<proteinExistence type="predicted"/>
<protein>
    <submittedName>
        <fullName evidence="4">Uncharacterized protein</fullName>
    </submittedName>
</protein>
<evidence type="ECO:0000256" key="1">
    <source>
        <dbReference type="SAM" id="Coils"/>
    </source>
</evidence>
<keyword evidence="2" id="KW-0472">Membrane</keyword>
<evidence type="ECO:0000256" key="3">
    <source>
        <dbReference type="SAM" id="SignalP"/>
    </source>
</evidence>
<keyword evidence="3" id="KW-0732">Signal</keyword>
<dbReference type="Proteomes" id="UP000288058">
    <property type="component" value="Unassembled WGS sequence"/>
</dbReference>
<gene>
    <name evidence="4" type="ORF">CWI78_07155</name>
</gene>
<dbReference type="AlphaFoldDB" id="A0A432Z0I1"/>
<comment type="caution">
    <text evidence="4">The sequence shown here is derived from an EMBL/GenBank/DDBJ whole genome shotgun (WGS) entry which is preliminary data.</text>
</comment>
<sequence length="382" mass="43405">MNKKKLTFLSLFIIFSCFSEAEVTETVLYDKALKHASNTVNEPDTGKVTNQSQIEKSLDTVESQLQTVSQEVSSIKSELLANGGYISEEETREIVDNELDELSNRMATLIGHVKNIHSENLRVLTHSSDQAVNSAASSASSSRESLESFVSFVQIVLGFIGLIIGVIAYFIYKARKTVEETHDISSRVISEVNRLNLLKEEIRLLHKLIDLKDAYRQYIEGKGKNNLDVEQKKRHLNNLSGSLIHGYKDMKSLWEKQDSSEDKTEFLDELTENLSYCCSVKGVIKYNEGDKRGAADCFELAYINNRYNFRDRIHNYGCAKAFTYTQFRNKDDLGKVVDCYVELAQFAGAREHFLKDDDLDGLKSEIDCELKKREQEMLVVAV</sequence>
<name>A0A432Z0I1_9GAMM</name>
<evidence type="ECO:0000313" key="4">
    <source>
        <dbReference type="EMBL" id="RUO69696.1"/>
    </source>
</evidence>
<feature type="chain" id="PRO_5019584051" evidence="3">
    <location>
        <begin position="22"/>
        <end position="382"/>
    </location>
</feature>
<keyword evidence="1" id="KW-0175">Coiled coil</keyword>
<evidence type="ECO:0000256" key="2">
    <source>
        <dbReference type="SAM" id="Phobius"/>
    </source>
</evidence>
<reference evidence="5" key="1">
    <citation type="journal article" date="2018" name="Front. Microbiol.">
        <title>Genome-Based Analysis Reveals the Taxonomy and Diversity of the Family Idiomarinaceae.</title>
        <authorList>
            <person name="Liu Y."/>
            <person name="Lai Q."/>
            <person name="Shao Z."/>
        </authorList>
    </citation>
    <scope>NUCLEOTIDE SEQUENCE [LARGE SCALE GENOMIC DNA]</scope>
    <source>
        <strain evidence="5">R22</strain>
    </source>
</reference>
<keyword evidence="5" id="KW-1185">Reference proteome</keyword>
<organism evidence="4 5">
    <name type="scientific">Idiomarina ramblicola</name>
    <dbReference type="NCBI Taxonomy" id="263724"/>
    <lineage>
        <taxon>Bacteria</taxon>
        <taxon>Pseudomonadati</taxon>
        <taxon>Pseudomonadota</taxon>
        <taxon>Gammaproteobacteria</taxon>
        <taxon>Alteromonadales</taxon>
        <taxon>Idiomarinaceae</taxon>
        <taxon>Idiomarina</taxon>
    </lineage>
</organism>
<evidence type="ECO:0000313" key="5">
    <source>
        <dbReference type="Proteomes" id="UP000288058"/>
    </source>
</evidence>
<keyword evidence="2" id="KW-1133">Transmembrane helix</keyword>
<accession>A0A432Z0I1</accession>
<dbReference type="PROSITE" id="PS51257">
    <property type="entry name" value="PROKAR_LIPOPROTEIN"/>
    <property type="match status" value="1"/>
</dbReference>
<feature type="transmembrane region" description="Helical" evidence="2">
    <location>
        <begin position="149"/>
        <end position="172"/>
    </location>
</feature>